<evidence type="ECO:0000256" key="5">
    <source>
        <dbReference type="ARBA" id="ARBA00022679"/>
    </source>
</evidence>
<dbReference type="GO" id="GO:0004048">
    <property type="term" value="F:anthranilate phosphoribosyltransferase activity"/>
    <property type="evidence" value="ECO:0007669"/>
    <property type="project" value="UniProtKB-EC"/>
</dbReference>
<dbReference type="GO" id="GO:0005829">
    <property type="term" value="C:cytosol"/>
    <property type="evidence" value="ECO:0007669"/>
    <property type="project" value="TreeGrafter"/>
</dbReference>
<keyword evidence="7" id="KW-0057">Aromatic amino acid biosynthesis</keyword>
<comment type="similarity">
    <text evidence="8">Belongs to the anthranilate phosphoribosyltransferase family.</text>
</comment>
<feature type="domain" description="Glycosyl transferase family 3 N-terminal" evidence="11">
    <location>
        <begin position="75"/>
        <end position="135"/>
    </location>
</feature>
<dbReference type="EC" id="2.4.2.18" evidence="2"/>
<dbReference type="EMBL" id="BNJQ01000008">
    <property type="protein sequence ID" value="GHP04822.1"/>
    <property type="molecule type" value="Genomic_DNA"/>
</dbReference>
<dbReference type="NCBIfam" id="TIGR01245">
    <property type="entry name" value="trpD"/>
    <property type="match status" value="1"/>
</dbReference>
<proteinExistence type="inferred from homology"/>
<evidence type="ECO:0000256" key="1">
    <source>
        <dbReference type="ARBA" id="ARBA00004907"/>
    </source>
</evidence>
<evidence type="ECO:0000256" key="2">
    <source>
        <dbReference type="ARBA" id="ARBA00011948"/>
    </source>
</evidence>
<dbReference type="Pfam" id="PF02885">
    <property type="entry name" value="Glycos_trans_3N"/>
    <property type="match status" value="1"/>
</dbReference>
<dbReference type="HAMAP" id="MF_00211">
    <property type="entry name" value="TrpD"/>
    <property type="match status" value="1"/>
</dbReference>
<dbReference type="Proteomes" id="UP000660262">
    <property type="component" value="Unassembled WGS sequence"/>
</dbReference>
<dbReference type="PANTHER" id="PTHR43285">
    <property type="entry name" value="ANTHRANILATE PHOSPHORIBOSYLTRANSFERASE"/>
    <property type="match status" value="1"/>
</dbReference>
<dbReference type="OrthoDB" id="427800at2759"/>
<evidence type="ECO:0000256" key="8">
    <source>
        <dbReference type="ARBA" id="ARBA00061500"/>
    </source>
</evidence>
<evidence type="ECO:0000313" key="13">
    <source>
        <dbReference type="Proteomes" id="UP000660262"/>
    </source>
</evidence>
<dbReference type="AlphaFoldDB" id="A0A830HDS0"/>
<dbReference type="InterPro" id="IPR017459">
    <property type="entry name" value="Glycosyl_Trfase_fam3_N_dom"/>
</dbReference>
<evidence type="ECO:0000259" key="11">
    <source>
        <dbReference type="Pfam" id="PF02885"/>
    </source>
</evidence>
<dbReference type="Gene3D" id="3.40.1030.10">
    <property type="entry name" value="Nucleoside phosphorylase/phosphoribosyltransferase catalytic domain"/>
    <property type="match status" value="1"/>
</dbReference>
<feature type="region of interest" description="Disordered" evidence="9">
    <location>
        <begin position="17"/>
        <end position="64"/>
    </location>
</feature>
<feature type="compositionally biased region" description="Low complexity" evidence="9">
    <location>
        <begin position="33"/>
        <end position="61"/>
    </location>
</feature>
<sequence length="416" mass="43150">MPALTFVSSAAASASAVRVRGAPRLHGHTKSGSSTTPPSVLRTLSSSSRRQNWSSSSSSASARRHNALIPRAGIKDALEELLLGNDLSGADAEAALEDLIANPSPESTAAFMVLMRAKGETADEVAGLVRAISKHSLKVPLISTDVVDIVGTGGDGMSTVNISTGATVLTAAAGVKVAKHGGRSVSSKCGSADVIEAMGIAAELGPAGVARCVEEAGVGFMFAPVYHPAFKHVAPVRKALGLRTAFNMIGPMLNPSGCQRGVIGVWDTTAMRLMADSLANLGASKCVVVNAGGIDELTPVCDATVVEINGADSIKEYTVRPEDYDIKKCTIEDLVGGERELNARMLQDAFGGEKGPVAEALIFNAGFAVAMAENSPVSSPLEGVALVREVQESGKALETLEKWRTLSQEEKAKEEK</sequence>
<dbReference type="InterPro" id="IPR000312">
    <property type="entry name" value="Glycosyl_Trfase_fam3"/>
</dbReference>
<evidence type="ECO:0000256" key="9">
    <source>
        <dbReference type="SAM" id="MobiDB-lite"/>
    </source>
</evidence>
<dbReference type="Pfam" id="PF00591">
    <property type="entry name" value="Glycos_transf_3"/>
    <property type="match status" value="1"/>
</dbReference>
<dbReference type="Gene3D" id="1.20.970.10">
    <property type="entry name" value="Transferase, Pyrimidine Nucleoside Phosphorylase, Chain C"/>
    <property type="match status" value="1"/>
</dbReference>
<keyword evidence="5" id="KW-0808">Transferase</keyword>
<evidence type="ECO:0000256" key="6">
    <source>
        <dbReference type="ARBA" id="ARBA00022822"/>
    </source>
</evidence>
<dbReference type="PANTHER" id="PTHR43285:SF2">
    <property type="entry name" value="ANTHRANILATE PHOSPHORIBOSYLTRANSFERASE"/>
    <property type="match status" value="1"/>
</dbReference>
<keyword evidence="3" id="KW-0028">Amino-acid biosynthesis</keyword>
<dbReference type="SUPFAM" id="SSF52418">
    <property type="entry name" value="Nucleoside phosphorylase/phosphoribosyltransferase catalytic domain"/>
    <property type="match status" value="1"/>
</dbReference>
<dbReference type="FunFam" id="3.40.1030.10:FF:000002">
    <property type="entry name" value="Anthranilate phosphoribosyltransferase"/>
    <property type="match status" value="1"/>
</dbReference>
<keyword evidence="6" id="KW-0822">Tryptophan biosynthesis</keyword>
<comment type="caution">
    <text evidence="12">The sequence shown here is derived from an EMBL/GenBank/DDBJ whole genome shotgun (WGS) entry which is preliminary data.</text>
</comment>
<evidence type="ECO:0000256" key="3">
    <source>
        <dbReference type="ARBA" id="ARBA00022605"/>
    </source>
</evidence>
<name>A0A830HDS0_9CHLO</name>
<keyword evidence="13" id="KW-1185">Reference proteome</keyword>
<reference evidence="12" key="1">
    <citation type="submission" date="2020-10" db="EMBL/GenBank/DDBJ databases">
        <title>Unveiling of a novel bifunctional photoreceptor, Dualchrome1, isolated from a cosmopolitan green alga.</title>
        <authorList>
            <person name="Suzuki S."/>
            <person name="Kawachi M."/>
        </authorList>
    </citation>
    <scope>NUCLEOTIDE SEQUENCE</scope>
    <source>
        <strain evidence="12">NIES 2893</strain>
    </source>
</reference>
<evidence type="ECO:0000313" key="12">
    <source>
        <dbReference type="EMBL" id="GHP04822.1"/>
    </source>
</evidence>
<accession>A0A830HDS0</accession>
<dbReference type="GO" id="GO:0000162">
    <property type="term" value="P:L-tryptophan biosynthetic process"/>
    <property type="evidence" value="ECO:0007669"/>
    <property type="project" value="UniProtKB-KW"/>
</dbReference>
<dbReference type="InterPro" id="IPR005940">
    <property type="entry name" value="Anthranilate_Pribosyl_Tfrase"/>
</dbReference>
<gene>
    <name evidence="12" type="ORF">PPROV_000357400</name>
</gene>
<evidence type="ECO:0000256" key="7">
    <source>
        <dbReference type="ARBA" id="ARBA00023141"/>
    </source>
</evidence>
<feature type="domain" description="Glycosyl transferase family 3" evidence="10">
    <location>
        <begin position="144"/>
        <end position="397"/>
    </location>
</feature>
<organism evidence="12 13">
    <name type="scientific">Pycnococcus provasolii</name>
    <dbReference type="NCBI Taxonomy" id="41880"/>
    <lineage>
        <taxon>Eukaryota</taxon>
        <taxon>Viridiplantae</taxon>
        <taxon>Chlorophyta</taxon>
        <taxon>Pseudoscourfieldiophyceae</taxon>
        <taxon>Pseudoscourfieldiales</taxon>
        <taxon>Pycnococcaceae</taxon>
        <taxon>Pycnococcus</taxon>
    </lineage>
</organism>
<dbReference type="InterPro" id="IPR035902">
    <property type="entry name" value="Nuc_phospho_transferase"/>
</dbReference>
<evidence type="ECO:0000256" key="4">
    <source>
        <dbReference type="ARBA" id="ARBA00022676"/>
    </source>
</evidence>
<dbReference type="SUPFAM" id="SSF47648">
    <property type="entry name" value="Nucleoside phosphorylase/phosphoribosyltransferase N-terminal domain"/>
    <property type="match status" value="1"/>
</dbReference>
<protein>
    <recommendedName>
        <fullName evidence="2">anthranilate phosphoribosyltransferase</fullName>
        <ecNumber evidence="2">2.4.2.18</ecNumber>
    </recommendedName>
</protein>
<keyword evidence="4" id="KW-0328">Glycosyltransferase</keyword>
<comment type="pathway">
    <text evidence="1">Amino-acid biosynthesis; L-tryptophan biosynthesis; L-tryptophan from chorismate: step 2/5.</text>
</comment>
<evidence type="ECO:0000259" key="10">
    <source>
        <dbReference type="Pfam" id="PF00591"/>
    </source>
</evidence>
<dbReference type="InterPro" id="IPR036320">
    <property type="entry name" value="Glycosyl_Trfase_fam3_N_dom_sf"/>
</dbReference>